<dbReference type="PROSITE" id="PS51257">
    <property type="entry name" value="PROKAR_LIPOPROTEIN"/>
    <property type="match status" value="1"/>
</dbReference>
<dbReference type="RefSeq" id="WP_040053670.1">
    <property type="nucleotide sequence ID" value="NZ_FCNV02000012.1"/>
</dbReference>
<dbReference type="PANTHER" id="PTHR38593">
    <property type="entry name" value="BLR2558 PROTEIN"/>
    <property type="match status" value="1"/>
</dbReference>
<dbReference type="PANTHER" id="PTHR38593:SF1">
    <property type="entry name" value="BLR2558 PROTEIN"/>
    <property type="match status" value="1"/>
</dbReference>
<dbReference type="Gene3D" id="1.20.1260.10">
    <property type="match status" value="1"/>
</dbReference>
<organism evidence="3 4">
    <name type="scientific">Caballeronia concitans</name>
    <dbReference type="NCBI Taxonomy" id="1777133"/>
    <lineage>
        <taxon>Bacteria</taxon>
        <taxon>Pseudomonadati</taxon>
        <taxon>Pseudomonadota</taxon>
        <taxon>Betaproteobacteria</taxon>
        <taxon>Burkholderiales</taxon>
        <taxon>Burkholderiaceae</taxon>
        <taxon>Caballeronia</taxon>
    </lineage>
</organism>
<accession>A0A658R3A9</accession>
<comment type="caution">
    <text evidence="3">The sequence shown here is derived from an EMBL/GenBank/DDBJ whole genome shotgun (WGS) entry which is preliminary data.</text>
</comment>
<evidence type="ECO:0000313" key="4">
    <source>
        <dbReference type="Proteomes" id="UP000198263"/>
    </source>
</evidence>
<reference evidence="3 4" key="1">
    <citation type="submission" date="2016-01" db="EMBL/GenBank/DDBJ databases">
        <authorList>
            <person name="Peeters C."/>
        </authorList>
    </citation>
    <scope>NUCLEOTIDE SEQUENCE [LARGE SCALE GENOMIC DNA]</scope>
    <source>
        <strain evidence="3">LMG 29315</strain>
    </source>
</reference>
<feature type="signal peptide" evidence="1">
    <location>
        <begin position="1"/>
        <end position="22"/>
    </location>
</feature>
<dbReference type="InterPro" id="IPR012347">
    <property type="entry name" value="Ferritin-like"/>
</dbReference>
<dbReference type="Proteomes" id="UP000198263">
    <property type="component" value="Unassembled WGS sequence"/>
</dbReference>
<proteinExistence type="predicted"/>
<name>A0A658R3A9_9BURK</name>
<sequence>MKVASQFVALLLLIACSMRAHGQDTRLTDAQMVGVVIVANQADMAAGELALRRSQSRSVQSYARRLIAEHDDVNRQVAAMLDRLDEQARPSAMSEALTKQTRDDLSALDDVQSRDFDLAYLQHEIAWHQQWIATIERFIRTTTSADVKALLAASRPACILHLDQAQRLEWALRR</sequence>
<dbReference type="EMBL" id="FCNV02000012">
    <property type="protein sequence ID" value="SAL43815.1"/>
    <property type="molecule type" value="Genomic_DNA"/>
</dbReference>
<evidence type="ECO:0000259" key="2">
    <source>
        <dbReference type="Pfam" id="PF13628"/>
    </source>
</evidence>
<gene>
    <name evidence="3" type="ORF">AWB72_04616</name>
</gene>
<evidence type="ECO:0000256" key="1">
    <source>
        <dbReference type="SAM" id="SignalP"/>
    </source>
</evidence>
<feature type="domain" description="DUF4142" evidence="2">
    <location>
        <begin position="28"/>
        <end position="168"/>
    </location>
</feature>
<keyword evidence="1" id="KW-0732">Signal</keyword>
<protein>
    <recommendedName>
        <fullName evidence="2">DUF4142 domain-containing protein</fullName>
    </recommendedName>
</protein>
<keyword evidence="4" id="KW-1185">Reference proteome</keyword>
<dbReference type="Pfam" id="PF13628">
    <property type="entry name" value="DUF4142"/>
    <property type="match status" value="1"/>
</dbReference>
<evidence type="ECO:0000313" key="3">
    <source>
        <dbReference type="EMBL" id="SAL43815.1"/>
    </source>
</evidence>
<dbReference type="OrthoDB" id="9111730at2"/>
<dbReference type="AlphaFoldDB" id="A0A658R3A9"/>
<dbReference type="InterPro" id="IPR025419">
    <property type="entry name" value="DUF4142"/>
</dbReference>
<feature type="chain" id="PRO_5024853207" description="DUF4142 domain-containing protein" evidence="1">
    <location>
        <begin position="23"/>
        <end position="174"/>
    </location>
</feature>